<dbReference type="AlphaFoldDB" id="K1TJN8"/>
<dbReference type="PANTHER" id="PTHR42895">
    <property type="entry name" value="IRON-SULFUR CLUSTER-BINDING PROTEIN-RELATED"/>
    <property type="match status" value="1"/>
</dbReference>
<accession>K1TJN8</accession>
<comment type="caution">
    <text evidence="2">The sequence shown here is derived from an EMBL/GenBank/DDBJ whole genome shotgun (WGS) entry which is preliminary data.</text>
</comment>
<dbReference type="EMBL" id="AJWZ01001585">
    <property type="protein sequence ID" value="EKC73352.1"/>
    <property type="molecule type" value="Genomic_DNA"/>
</dbReference>
<evidence type="ECO:0000259" key="1">
    <source>
        <dbReference type="Pfam" id="PF14574"/>
    </source>
</evidence>
<gene>
    <name evidence="2" type="ORF">OBE_02431</name>
</gene>
<dbReference type="InterPro" id="IPR052911">
    <property type="entry name" value="Corrinoid_activation_enz"/>
</dbReference>
<dbReference type="InterPro" id="IPR027980">
    <property type="entry name" value="RACo_C"/>
</dbReference>
<dbReference type="PANTHER" id="PTHR42895:SF1">
    <property type="entry name" value="IRON-SULFUR CLUSTER PROTEIN"/>
    <property type="match status" value="1"/>
</dbReference>
<name>K1TJN8_9ZZZZ</name>
<evidence type="ECO:0000313" key="2">
    <source>
        <dbReference type="EMBL" id="EKC73352.1"/>
    </source>
</evidence>
<reference evidence="2" key="1">
    <citation type="journal article" date="2013" name="Environ. Microbiol.">
        <title>Microbiota from the distal guts of lean and obese adolescents exhibit partial functional redundancy besides clear differences in community structure.</title>
        <authorList>
            <person name="Ferrer M."/>
            <person name="Ruiz A."/>
            <person name="Lanza F."/>
            <person name="Haange S.B."/>
            <person name="Oberbach A."/>
            <person name="Till H."/>
            <person name="Bargiela R."/>
            <person name="Campoy C."/>
            <person name="Segura M.T."/>
            <person name="Richter M."/>
            <person name="von Bergen M."/>
            <person name="Seifert J."/>
            <person name="Suarez A."/>
        </authorList>
    </citation>
    <scope>NUCLEOTIDE SEQUENCE</scope>
</reference>
<protein>
    <submittedName>
        <fullName evidence="2">Ferredoxin</fullName>
    </submittedName>
</protein>
<sequence length="173" mass="18665">MLLRLGVIAPGGRLLPPEDAPMPLRRYLTRDDDGNGRFHLTPEVSLTAADVRNLQLAKAAVAAGIRVLLQQRGIAPEQVDGVYLAGGFGSYLDPESAMAIGMLPRACAGKLHTLGNTALAGAAALTLDPAQWQRIGNISRACDYLELSGRADFCRGLYRRSVVFRNHNISRRS</sequence>
<dbReference type="Pfam" id="PF14574">
    <property type="entry name" value="RACo_C_ter"/>
    <property type="match status" value="1"/>
</dbReference>
<feature type="domain" description="RACo C-terminal" evidence="1">
    <location>
        <begin position="43"/>
        <end position="156"/>
    </location>
</feature>
<proteinExistence type="predicted"/>
<organism evidence="2">
    <name type="scientific">human gut metagenome</name>
    <dbReference type="NCBI Taxonomy" id="408170"/>
    <lineage>
        <taxon>unclassified sequences</taxon>
        <taxon>metagenomes</taxon>
        <taxon>organismal metagenomes</taxon>
    </lineage>
</organism>